<dbReference type="HOGENOM" id="CLU_2550828_0_0_10"/>
<accession>G5H657</accession>
<organism evidence="1 2">
    <name type="scientific">Alistipes indistinctus YIT 12060</name>
    <dbReference type="NCBI Taxonomy" id="742725"/>
    <lineage>
        <taxon>Bacteria</taxon>
        <taxon>Pseudomonadati</taxon>
        <taxon>Bacteroidota</taxon>
        <taxon>Bacteroidia</taxon>
        <taxon>Bacteroidales</taxon>
        <taxon>Rikenellaceae</taxon>
        <taxon>Alistipes</taxon>
    </lineage>
</organism>
<keyword evidence="2" id="KW-1185">Reference proteome</keyword>
<reference evidence="1 2" key="1">
    <citation type="submission" date="2011-08" db="EMBL/GenBank/DDBJ databases">
        <title>The Genome Sequence of Alistipes indistinctus YIT 12060.</title>
        <authorList>
            <consortium name="The Broad Institute Genome Sequencing Platform"/>
            <person name="Earl A."/>
            <person name="Ward D."/>
            <person name="Feldgarden M."/>
            <person name="Gevers D."/>
            <person name="Morotomi M."/>
            <person name="Young S.K."/>
            <person name="Zeng Q."/>
            <person name="Gargeya S."/>
            <person name="Fitzgerald M."/>
            <person name="Haas B."/>
            <person name="Abouelleil A."/>
            <person name="Alvarado L."/>
            <person name="Arachchi H.M."/>
            <person name="Berlin A."/>
            <person name="Brown A."/>
            <person name="Chapman S.B."/>
            <person name="Chen Z."/>
            <person name="Dunbar C."/>
            <person name="Freedman E."/>
            <person name="Gearin G."/>
            <person name="Gellesch M."/>
            <person name="Goldberg J."/>
            <person name="Griggs A."/>
            <person name="Gujja S."/>
            <person name="Heiman D."/>
            <person name="Howarth C."/>
            <person name="Larson L."/>
            <person name="Lui A."/>
            <person name="MacDonald P.J.P."/>
            <person name="Montmayeur A."/>
            <person name="Murphy C."/>
            <person name="Neiman D."/>
            <person name="Pearson M."/>
            <person name="Priest M."/>
            <person name="Roberts A."/>
            <person name="Saif S."/>
            <person name="Shea T."/>
            <person name="Shenoy N."/>
            <person name="Sisk P."/>
            <person name="Stolte C."/>
            <person name="Sykes S."/>
            <person name="Wortman J."/>
            <person name="Nusbaum C."/>
            <person name="Birren B."/>
        </authorList>
    </citation>
    <scope>NUCLEOTIDE SEQUENCE [LARGE SCALE GENOMIC DNA]</scope>
    <source>
        <strain evidence="1 2">YIT 12060</strain>
    </source>
</reference>
<dbReference type="PATRIC" id="fig|742725.3.peg.462"/>
<dbReference type="STRING" id="742725.HMPREF9450_00417"/>
<proteinExistence type="predicted"/>
<dbReference type="EMBL" id="ADLD01000004">
    <property type="protein sequence ID" value="EHB93151.1"/>
    <property type="molecule type" value="Genomic_DNA"/>
</dbReference>
<gene>
    <name evidence="1" type="ORF">HMPREF9450_00417</name>
</gene>
<dbReference type="Proteomes" id="UP000006008">
    <property type="component" value="Unassembled WGS sequence"/>
</dbReference>
<dbReference type="AlphaFoldDB" id="G5H657"/>
<evidence type="ECO:0000313" key="2">
    <source>
        <dbReference type="Proteomes" id="UP000006008"/>
    </source>
</evidence>
<evidence type="ECO:0000313" key="1">
    <source>
        <dbReference type="EMBL" id="EHB93151.1"/>
    </source>
</evidence>
<name>G5H657_9BACT</name>
<comment type="caution">
    <text evidence="1">The sequence shown here is derived from an EMBL/GenBank/DDBJ whole genome shotgun (WGS) entry which is preliminary data.</text>
</comment>
<protein>
    <submittedName>
        <fullName evidence="1">Uncharacterized protein</fullName>
    </submittedName>
</protein>
<sequence length="82" mass="9079">MTEAANEAASVVFTLLTGGISNMPPNLVNLIYRLNYRPTDQSDRLMNGQASCLKTFRNITRENSKAGDLYIPRFTNTPNAQA</sequence>